<comment type="caution">
    <text evidence="1">The sequence shown here is derived from an EMBL/GenBank/DDBJ whole genome shotgun (WGS) entry which is preliminary data.</text>
</comment>
<proteinExistence type="predicted"/>
<sequence>MKIFNIDNVRGVDFCIFDLSEDLDEIRHNRSHNFTSSHYAVINNADLIILPEEKEKKKL</sequence>
<keyword evidence="2" id="KW-1185">Reference proteome</keyword>
<evidence type="ECO:0000313" key="1">
    <source>
        <dbReference type="EMBL" id="CAI2175453.1"/>
    </source>
</evidence>
<accession>A0A9W4WVL9</accession>
<evidence type="ECO:0000313" key="2">
    <source>
        <dbReference type="Proteomes" id="UP001153678"/>
    </source>
</evidence>
<dbReference type="AlphaFoldDB" id="A0A9W4WVL9"/>
<dbReference type="Proteomes" id="UP001153678">
    <property type="component" value="Unassembled WGS sequence"/>
</dbReference>
<organism evidence="1 2">
    <name type="scientific">Funneliformis geosporum</name>
    <dbReference type="NCBI Taxonomy" id="1117311"/>
    <lineage>
        <taxon>Eukaryota</taxon>
        <taxon>Fungi</taxon>
        <taxon>Fungi incertae sedis</taxon>
        <taxon>Mucoromycota</taxon>
        <taxon>Glomeromycotina</taxon>
        <taxon>Glomeromycetes</taxon>
        <taxon>Glomerales</taxon>
        <taxon>Glomeraceae</taxon>
        <taxon>Funneliformis</taxon>
    </lineage>
</organism>
<reference evidence="1" key="1">
    <citation type="submission" date="2022-08" db="EMBL/GenBank/DDBJ databases">
        <authorList>
            <person name="Kallberg Y."/>
            <person name="Tangrot J."/>
            <person name="Rosling A."/>
        </authorList>
    </citation>
    <scope>NUCLEOTIDE SEQUENCE</scope>
    <source>
        <strain evidence="1">Wild A</strain>
    </source>
</reference>
<gene>
    <name evidence="1" type="ORF">FWILDA_LOCUS7101</name>
</gene>
<protein>
    <submittedName>
        <fullName evidence="1">18386_t:CDS:1</fullName>
    </submittedName>
</protein>
<name>A0A9W4WVL9_9GLOM</name>
<dbReference type="EMBL" id="CAMKVN010001363">
    <property type="protein sequence ID" value="CAI2175453.1"/>
    <property type="molecule type" value="Genomic_DNA"/>
</dbReference>